<reference evidence="5" key="1">
    <citation type="submission" date="2021-01" db="EMBL/GenBank/DDBJ databases">
        <authorList>
            <person name="Eckstrom K.M.E."/>
        </authorList>
    </citation>
    <scope>NUCLEOTIDE SEQUENCE</scope>
    <source>
        <strain evidence="5">UVCC 0001</strain>
    </source>
</reference>
<dbReference type="FunFam" id="3.20.20.100:FF:000013">
    <property type="entry name" value="NADPH-dependent codeinone reductase 1-1"/>
    <property type="match status" value="2"/>
</dbReference>
<proteinExistence type="inferred from homology"/>
<accession>A0AAD9MIF1</accession>
<dbReference type="InterPro" id="IPR018170">
    <property type="entry name" value="Aldo/ket_reductase_CS"/>
</dbReference>
<dbReference type="PROSITE" id="PS00798">
    <property type="entry name" value="ALDOKETO_REDUCTASE_1"/>
    <property type="match status" value="2"/>
</dbReference>
<dbReference type="InterPro" id="IPR020471">
    <property type="entry name" value="AKR"/>
</dbReference>
<comment type="similarity">
    <text evidence="1">Belongs to the aldo/keto reductase family.</text>
</comment>
<comment type="caution">
    <text evidence="5">The sequence shown here is derived from an EMBL/GenBank/DDBJ whole genome shotgun (WGS) entry which is preliminary data.</text>
</comment>
<protein>
    <recommendedName>
        <fullName evidence="4">NADP-dependent oxidoreductase domain-containing protein</fullName>
    </recommendedName>
</protein>
<dbReference type="PRINTS" id="PR00069">
    <property type="entry name" value="ALDKETRDTASE"/>
</dbReference>
<feature type="region of interest" description="Disordered" evidence="3">
    <location>
        <begin position="373"/>
        <end position="428"/>
    </location>
</feature>
<dbReference type="GO" id="GO:0016491">
    <property type="term" value="F:oxidoreductase activity"/>
    <property type="evidence" value="ECO:0007669"/>
    <property type="project" value="InterPro"/>
</dbReference>
<dbReference type="Gene3D" id="3.20.20.100">
    <property type="entry name" value="NADP-dependent oxidoreductase domain"/>
    <property type="match status" value="2"/>
</dbReference>
<dbReference type="InterPro" id="IPR036812">
    <property type="entry name" value="NAD(P)_OxRdtase_dom_sf"/>
</dbReference>
<evidence type="ECO:0000256" key="2">
    <source>
        <dbReference type="ARBA" id="ARBA00022857"/>
    </source>
</evidence>
<evidence type="ECO:0000313" key="6">
    <source>
        <dbReference type="Proteomes" id="UP001255856"/>
    </source>
</evidence>
<feature type="domain" description="NADP-dependent oxidoreductase" evidence="4">
    <location>
        <begin position="448"/>
        <end position="712"/>
    </location>
</feature>
<feature type="domain" description="NADP-dependent oxidoreductase" evidence="4">
    <location>
        <begin position="88"/>
        <end position="352"/>
    </location>
</feature>
<organism evidence="5 6">
    <name type="scientific">Prototheca wickerhamii</name>
    <dbReference type="NCBI Taxonomy" id="3111"/>
    <lineage>
        <taxon>Eukaryota</taxon>
        <taxon>Viridiplantae</taxon>
        <taxon>Chlorophyta</taxon>
        <taxon>core chlorophytes</taxon>
        <taxon>Trebouxiophyceae</taxon>
        <taxon>Chlorellales</taxon>
        <taxon>Chlorellaceae</taxon>
        <taxon>Prototheca</taxon>
    </lineage>
</organism>
<evidence type="ECO:0000313" key="5">
    <source>
        <dbReference type="EMBL" id="KAK2078317.1"/>
    </source>
</evidence>
<evidence type="ECO:0000256" key="1">
    <source>
        <dbReference type="ARBA" id="ARBA00007905"/>
    </source>
</evidence>
<dbReference type="PROSITE" id="PS00062">
    <property type="entry name" value="ALDOKETO_REDUCTASE_2"/>
    <property type="match status" value="1"/>
</dbReference>
<sequence length="750" mass="82326">MGQANVAKSPWYEEYNIDLPSCRSGRIHVLDFGDSAGALRDLPQAAKTAEVRELEERPETLIGSYRSLYRRVPVPKAQLSSGTSIPLVGLGTWKAERGQVRSAVHAALKAGYRHIDCASVYQNEEEVGEALQAALRSGAVAREELFICSKLWNSDHAASRVKAACQRSLKALRLDYLDLYLIHWPVTGIPGPELVPSLEETWAAMEQLVRDGLVKAIGVSNFSVAKLRRLLKCATIKPAVVQMEVHPYWRNERLRQWCREQGIHVTAFSPLGSPDSASIFPRKLPLELLKNERVLEIGRRHGKNAGQVLIRWALQNGTSVIPKSTSAARIAGNLAVLDWALSEEDMRELSSFDVQQRMVNGASWINPRGPYRTMEDLWDEPEDGGVSGKDEAGDEVTPQPTTNGPTPTVNGSHDNHPPTPSTSLAPVPALRDLQRSVRLSDGHRMPLLGLGTWKSRPGEVAAAVDAAVRLGYRHLDCAEVYRNEAEIGAALARLFAEGVVRREELFITSKLWNTSHAPQAVERAARRSAKALGVGYLDLYLVHWPVTGNRGPRVEPPLADTWRAMEALVPAGLARSIGVANYSVAKLRALLESATIPPAVCQCEAHPFFPNTALVEFCGRNGIHFSAYSPLGSPDSAAELGRAPGRRLLDDATLAQLAAEIGRSPAQIALRWAVQRGTSVLPKSTNAGRIRDNGLLWDWELTPEAVAAVDGIAYRRRMVDGSFWLSPEGPYRTLEDLWDEPDVADEDDGR</sequence>
<dbReference type="PANTHER" id="PTHR11732">
    <property type="entry name" value="ALDO/KETO REDUCTASE"/>
    <property type="match status" value="1"/>
</dbReference>
<dbReference type="EMBL" id="JASFZW010000005">
    <property type="protein sequence ID" value="KAK2078317.1"/>
    <property type="molecule type" value="Genomic_DNA"/>
</dbReference>
<dbReference type="Proteomes" id="UP001255856">
    <property type="component" value="Unassembled WGS sequence"/>
</dbReference>
<dbReference type="InterPro" id="IPR023210">
    <property type="entry name" value="NADP_OxRdtase_dom"/>
</dbReference>
<evidence type="ECO:0000259" key="4">
    <source>
        <dbReference type="Pfam" id="PF00248"/>
    </source>
</evidence>
<dbReference type="AlphaFoldDB" id="A0AAD9MIF1"/>
<gene>
    <name evidence="5" type="ORF">QBZ16_004186</name>
</gene>
<dbReference type="Pfam" id="PF00248">
    <property type="entry name" value="Aldo_ket_red"/>
    <property type="match status" value="2"/>
</dbReference>
<keyword evidence="2" id="KW-0521">NADP</keyword>
<feature type="compositionally biased region" description="Low complexity" evidence="3">
    <location>
        <begin position="396"/>
        <end position="411"/>
    </location>
</feature>
<keyword evidence="6" id="KW-1185">Reference proteome</keyword>
<dbReference type="PROSITE" id="PS00063">
    <property type="entry name" value="ALDOKETO_REDUCTASE_3"/>
    <property type="match status" value="1"/>
</dbReference>
<dbReference type="SUPFAM" id="SSF51430">
    <property type="entry name" value="NAD(P)-linked oxidoreductase"/>
    <property type="match status" value="2"/>
</dbReference>
<name>A0AAD9MIF1_PROWI</name>
<evidence type="ECO:0000256" key="3">
    <source>
        <dbReference type="SAM" id="MobiDB-lite"/>
    </source>
</evidence>